<sequence length="111" mass="11594">MPTYDYRCRKCGHRFELFHGIKDDSIKRCPKCKGRAVRLISAGAGILFKGSGFYITDYRSRQYKERAKQEKAGGSKGEGGGSSGSSGGSSGSGPSGGGESKGSSGSGKTKD</sequence>
<accession>A0A538UC69</accession>
<organism evidence="3 4">
    <name type="scientific">Eiseniibacteriota bacterium</name>
    <dbReference type="NCBI Taxonomy" id="2212470"/>
    <lineage>
        <taxon>Bacteria</taxon>
        <taxon>Candidatus Eiseniibacteriota</taxon>
    </lineage>
</organism>
<dbReference type="NCBIfam" id="TIGR02605">
    <property type="entry name" value="CxxC_CxxC_SSSS"/>
    <property type="match status" value="1"/>
</dbReference>
<feature type="domain" description="Putative regulatory protein FmdB zinc ribbon" evidence="2">
    <location>
        <begin position="1"/>
        <end position="41"/>
    </location>
</feature>
<feature type="region of interest" description="Disordered" evidence="1">
    <location>
        <begin position="64"/>
        <end position="111"/>
    </location>
</feature>
<dbReference type="AlphaFoldDB" id="A0A538UC69"/>
<feature type="compositionally biased region" description="Basic and acidic residues" evidence="1">
    <location>
        <begin position="64"/>
        <end position="73"/>
    </location>
</feature>
<comment type="caution">
    <text evidence="3">The sequence shown here is derived from an EMBL/GenBank/DDBJ whole genome shotgun (WGS) entry which is preliminary data.</text>
</comment>
<dbReference type="InterPro" id="IPR013429">
    <property type="entry name" value="Regulatory_FmdB_Zinc_ribbon"/>
</dbReference>
<dbReference type="PANTHER" id="PTHR34404">
    <property type="entry name" value="REGULATORY PROTEIN, FMDB FAMILY"/>
    <property type="match status" value="1"/>
</dbReference>
<evidence type="ECO:0000313" key="4">
    <source>
        <dbReference type="Proteomes" id="UP000319836"/>
    </source>
</evidence>
<name>A0A538UC69_UNCEI</name>
<evidence type="ECO:0000313" key="3">
    <source>
        <dbReference type="EMBL" id="TMQ73450.1"/>
    </source>
</evidence>
<evidence type="ECO:0000256" key="1">
    <source>
        <dbReference type="SAM" id="MobiDB-lite"/>
    </source>
</evidence>
<reference evidence="3 4" key="1">
    <citation type="journal article" date="2019" name="Nat. Microbiol.">
        <title>Mediterranean grassland soil C-N compound turnover is dependent on rainfall and depth, and is mediated by genomically divergent microorganisms.</title>
        <authorList>
            <person name="Diamond S."/>
            <person name="Andeer P.F."/>
            <person name="Li Z."/>
            <person name="Crits-Christoph A."/>
            <person name="Burstein D."/>
            <person name="Anantharaman K."/>
            <person name="Lane K.R."/>
            <person name="Thomas B.C."/>
            <person name="Pan C."/>
            <person name="Northen T.R."/>
            <person name="Banfield J.F."/>
        </authorList>
    </citation>
    <scope>NUCLEOTIDE SEQUENCE [LARGE SCALE GENOMIC DNA]</scope>
    <source>
        <strain evidence="3">WS_10</strain>
    </source>
</reference>
<dbReference type="Pfam" id="PF09723">
    <property type="entry name" value="Zn_ribbon_8"/>
    <property type="match status" value="1"/>
</dbReference>
<dbReference type="EMBL" id="VBPA01000003">
    <property type="protein sequence ID" value="TMQ73450.1"/>
    <property type="molecule type" value="Genomic_DNA"/>
</dbReference>
<dbReference type="PANTHER" id="PTHR34404:SF2">
    <property type="entry name" value="CONSERVED SERINE RICH PROTEIN"/>
    <property type="match status" value="1"/>
</dbReference>
<feature type="compositionally biased region" description="Gly residues" evidence="1">
    <location>
        <begin position="74"/>
        <end position="100"/>
    </location>
</feature>
<evidence type="ECO:0000259" key="2">
    <source>
        <dbReference type="SMART" id="SM00834"/>
    </source>
</evidence>
<proteinExistence type="predicted"/>
<dbReference type="SMART" id="SM00834">
    <property type="entry name" value="CxxC_CXXC_SSSS"/>
    <property type="match status" value="1"/>
</dbReference>
<gene>
    <name evidence="3" type="ORF">E6K80_00100</name>
</gene>
<feature type="compositionally biased region" description="Low complexity" evidence="1">
    <location>
        <begin position="101"/>
        <end position="111"/>
    </location>
</feature>
<dbReference type="Proteomes" id="UP000319836">
    <property type="component" value="Unassembled WGS sequence"/>
</dbReference>
<protein>
    <submittedName>
        <fullName evidence="3">Zinc ribbon domain-containing protein</fullName>
    </submittedName>
</protein>